<name>A0AAJ0IF49_9PEZI</name>
<dbReference type="RefSeq" id="XP_062696821.1">
    <property type="nucleotide sequence ID" value="XM_062840486.1"/>
</dbReference>
<evidence type="ECO:0000313" key="2">
    <source>
        <dbReference type="EMBL" id="KAK3499188.1"/>
    </source>
</evidence>
<dbReference type="EMBL" id="JAULSX010000001">
    <property type="protein sequence ID" value="KAK3499188.1"/>
    <property type="molecule type" value="Genomic_DNA"/>
</dbReference>
<comment type="caution">
    <text evidence="2">The sequence shown here is derived from an EMBL/GenBank/DDBJ whole genome shotgun (WGS) entry which is preliminary data.</text>
</comment>
<sequence length="124" mass="13588">MTSTPHRQEPREETNELPHSPRKRTLDTWSHIELDAHLSTPCTAFAPLAAAGAIPTCCQASQAPQGAREALGPGHSKGGKKIYDPMVPSTQAHYPIRTIHPLTAVERQVNEITNLRQKANEDAH</sequence>
<evidence type="ECO:0000313" key="3">
    <source>
        <dbReference type="Proteomes" id="UP001285908"/>
    </source>
</evidence>
<dbReference type="GeneID" id="87878108"/>
<gene>
    <name evidence="2" type="ORF">B0T23DRAFT_434194</name>
</gene>
<dbReference type="Proteomes" id="UP001285908">
    <property type="component" value="Unassembled WGS sequence"/>
</dbReference>
<feature type="compositionally biased region" description="Basic and acidic residues" evidence="1">
    <location>
        <begin position="1"/>
        <end position="16"/>
    </location>
</feature>
<organism evidence="2 3">
    <name type="scientific">Neurospora hispaniola</name>
    <dbReference type="NCBI Taxonomy" id="588809"/>
    <lineage>
        <taxon>Eukaryota</taxon>
        <taxon>Fungi</taxon>
        <taxon>Dikarya</taxon>
        <taxon>Ascomycota</taxon>
        <taxon>Pezizomycotina</taxon>
        <taxon>Sordariomycetes</taxon>
        <taxon>Sordariomycetidae</taxon>
        <taxon>Sordariales</taxon>
        <taxon>Sordariaceae</taxon>
        <taxon>Neurospora</taxon>
    </lineage>
</organism>
<dbReference type="AlphaFoldDB" id="A0AAJ0IF49"/>
<proteinExistence type="predicted"/>
<feature type="region of interest" description="Disordered" evidence="1">
    <location>
        <begin position="64"/>
        <end position="87"/>
    </location>
</feature>
<evidence type="ECO:0000256" key="1">
    <source>
        <dbReference type="SAM" id="MobiDB-lite"/>
    </source>
</evidence>
<keyword evidence="3" id="KW-1185">Reference proteome</keyword>
<reference evidence="2 3" key="1">
    <citation type="journal article" date="2023" name="Mol. Phylogenet. Evol.">
        <title>Genome-scale phylogeny and comparative genomics of the fungal order Sordariales.</title>
        <authorList>
            <person name="Hensen N."/>
            <person name="Bonometti L."/>
            <person name="Westerberg I."/>
            <person name="Brannstrom I.O."/>
            <person name="Guillou S."/>
            <person name="Cros-Aarteil S."/>
            <person name="Calhoun S."/>
            <person name="Haridas S."/>
            <person name="Kuo A."/>
            <person name="Mondo S."/>
            <person name="Pangilinan J."/>
            <person name="Riley R."/>
            <person name="LaButti K."/>
            <person name="Andreopoulos B."/>
            <person name="Lipzen A."/>
            <person name="Chen C."/>
            <person name="Yan M."/>
            <person name="Daum C."/>
            <person name="Ng V."/>
            <person name="Clum A."/>
            <person name="Steindorff A."/>
            <person name="Ohm R.A."/>
            <person name="Martin F."/>
            <person name="Silar P."/>
            <person name="Natvig D.O."/>
            <person name="Lalanne C."/>
            <person name="Gautier V."/>
            <person name="Ament-Velasquez S.L."/>
            <person name="Kruys A."/>
            <person name="Hutchinson M.I."/>
            <person name="Powell A.J."/>
            <person name="Barry K."/>
            <person name="Miller A.N."/>
            <person name="Grigoriev I.V."/>
            <person name="Debuchy R."/>
            <person name="Gladieux P."/>
            <person name="Hiltunen Thoren M."/>
            <person name="Johannesson H."/>
        </authorList>
    </citation>
    <scope>NUCLEOTIDE SEQUENCE [LARGE SCALE GENOMIC DNA]</scope>
    <source>
        <strain evidence="2 3">FGSC 10403</strain>
    </source>
</reference>
<feature type="region of interest" description="Disordered" evidence="1">
    <location>
        <begin position="1"/>
        <end position="25"/>
    </location>
</feature>
<accession>A0AAJ0IF49</accession>
<protein>
    <submittedName>
        <fullName evidence="2">Uncharacterized protein</fullName>
    </submittedName>
</protein>